<evidence type="ECO:0000313" key="3">
    <source>
        <dbReference type="EMBL" id="MBK1704673.1"/>
    </source>
</evidence>
<feature type="domain" description="Winged helix-turn helix" evidence="2">
    <location>
        <begin position="9"/>
        <end position="47"/>
    </location>
</feature>
<dbReference type="PANTHER" id="PTHR46564">
    <property type="entry name" value="TRANSPOSASE"/>
    <property type="match status" value="1"/>
</dbReference>
<evidence type="ECO:0008006" key="5">
    <source>
        <dbReference type="Google" id="ProtNLM"/>
    </source>
</evidence>
<feature type="domain" description="Tc1-like transposase DDE" evidence="1">
    <location>
        <begin position="64"/>
        <end position="206"/>
    </location>
</feature>
<keyword evidence="4" id="KW-1185">Reference proteome</keyword>
<comment type="caution">
    <text evidence="3">The sequence shown here is derived from an EMBL/GenBank/DDBJ whole genome shotgun (WGS) entry which is preliminary data.</text>
</comment>
<protein>
    <recommendedName>
        <fullName evidence="5">Transposase</fullName>
    </recommendedName>
</protein>
<reference evidence="3" key="1">
    <citation type="submission" date="2017-08" db="EMBL/GenBank/DDBJ databases">
        <authorList>
            <person name="Imhoff J.F."/>
            <person name="Rahn T."/>
            <person name="Kuenzel S."/>
            <person name="Neulinger S.C."/>
        </authorList>
    </citation>
    <scope>NUCLEOTIDE SEQUENCE</scope>
    <source>
        <strain evidence="3">DSM 11080</strain>
    </source>
</reference>
<evidence type="ECO:0000259" key="2">
    <source>
        <dbReference type="Pfam" id="PF13592"/>
    </source>
</evidence>
<organism evidence="3 4">
    <name type="scientific">Halochromatium glycolicum</name>
    <dbReference type="NCBI Taxonomy" id="85075"/>
    <lineage>
        <taxon>Bacteria</taxon>
        <taxon>Pseudomonadati</taxon>
        <taxon>Pseudomonadota</taxon>
        <taxon>Gammaproteobacteria</taxon>
        <taxon>Chromatiales</taxon>
        <taxon>Chromatiaceae</taxon>
        <taxon>Halochromatium</taxon>
    </lineage>
</organism>
<dbReference type="GO" id="GO:0003676">
    <property type="term" value="F:nucleic acid binding"/>
    <property type="evidence" value="ECO:0007669"/>
    <property type="project" value="InterPro"/>
</dbReference>
<evidence type="ECO:0000313" key="4">
    <source>
        <dbReference type="Proteomes" id="UP001296776"/>
    </source>
</evidence>
<dbReference type="InterPro" id="IPR038717">
    <property type="entry name" value="Tc1-like_DDE_dom"/>
</dbReference>
<proteinExistence type="predicted"/>
<gene>
    <name evidence="3" type="ORF">CKO40_09025</name>
</gene>
<name>A0AAJ0X9W0_9GAMM</name>
<reference evidence="3" key="2">
    <citation type="journal article" date="2020" name="Microorganisms">
        <title>Osmotic Adaptation and Compatible Solute Biosynthesis of Phototrophic Bacteria as Revealed from Genome Analyses.</title>
        <authorList>
            <person name="Imhoff J.F."/>
            <person name="Rahn T."/>
            <person name="Kunzel S."/>
            <person name="Keller A."/>
            <person name="Neulinger S.C."/>
        </authorList>
    </citation>
    <scope>NUCLEOTIDE SEQUENCE</scope>
    <source>
        <strain evidence="3">DSM 11080</strain>
    </source>
</reference>
<dbReference type="Pfam" id="PF13592">
    <property type="entry name" value="HTH_33"/>
    <property type="match status" value="1"/>
</dbReference>
<dbReference type="InterPro" id="IPR047655">
    <property type="entry name" value="Transpos_IS630-like"/>
</dbReference>
<dbReference type="NCBIfam" id="NF033545">
    <property type="entry name" value="transpos_IS630"/>
    <property type="match status" value="1"/>
</dbReference>
<dbReference type="Pfam" id="PF13358">
    <property type="entry name" value="DDE_3"/>
    <property type="match status" value="1"/>
</dbReference>
<evidence type="ECO:0000259" key="1">
    <source>
        <dbReference type="Pfam" id="PF13358"/>
    </source>
</evidence>
<dbReference type="InterPro" id="IPR025959">
    <property type="entry name" value="Winged_HTH_dom"/>
</dbReference>
<accession>A0AAJ0X9W0</accession>
<dbReference type="Gene3D" id="3.30.420.10">
    <property type="entry name" value="Ribonuclease H-like superfamily/Ribonuclease H"/>
    <property type="match status" value="1"/>
</dbReference>
<dbReference type="Proteomes" id="UP001296776">
    <property type="component" value="Unassembled WGS sequence"/>
</dbReference>
<sequence length="229" mass="25822">MITRGHPAIQVAGTTVSQHLKRLGLSDQTPWFRAAEQKPEAVERFVTDTFPRIKRLAEKLQADIAFEDEAGIGLRTHAGKTWGAVGTTPQVRGSEHRSGLNLLSSVTAAGAMEFSIEDAKIDSERYIAFLEKLIANRDHPLIIIVDGAPFHRSKKTREFVRAHRHQIRVYFLPTYSPELNPDEQVWNTVKNKRVGRQAIKTKDDLKRSVQRCPPPPHRYAINNGRSCVS</sequence>
<dbReference type="EMBL" id="NRSJ01000012">
    <property type="protein sequence ID" value="MBK1704673.1"/>
    <property type="molecule type" value="Genomic_DNA"/>
</dbReference>
<dbReference type="PANTHER" id="PTHR46564:SF1">
    <property type="entry name" value="TRANSPOSASE"/>
    <property type="match status" value="1"/>
</dbReference>
<dbReference type="AlphaFoldDB" id="A0AAJ0X9W0"/>
<dbReference type="InterPro" id="IPR036397">
    <property type="entry name" value="RNaseH_sf"/>
</dbReference>
<dbReference type="RefSeq" id="WP_200345871.1">
    <property type="nucleotide sequence ID" value="NZ_NRSJ01000012.1"/>
</dbReference>